<organism evidence="1 2">
    <name type="scientific">Sipha flava</name>
    <name type="common">yellow sugarcane aphid</name>
    <dbReference type="NCBI Taxonomy" id="143950"/>
    <lineage>
        <taxon>Eukaryota</taxon>
        <taxon>Metazoa</taxon>
        <taxon>Ecdysozoa</taxon>
        <taxon>Arthropoda</taxon>
        <taxon>Hexapoda</taxon>
        <taxon>Insecta</taxon>
        <taxon>Pterygota</taxon>
        <taxon>Neoptera</taxon>
        <taxon>Paraneoptera</taxon>
        <taxon>Hemiptera</taxon>
        <taxon>Sternorrhyncha</taxon>
        <taxon>Aphidomorpha</taxon>
        <taxon>Aphidoidea</taxon>
        <taxon>Aphididae</taxon>
        <taxon>Sipha</taxon>
    </lineage>
</organism>
<evidence type="ECO:0000313" key="1">
    <source>
        <dbReference type="Proteomes" id="UP000694846"/>
    </source>
</evidence>
<protein>
    <submittedName>
        <fullName evidence="2">Uncharacterized protein LOC112679444</fullName>
    </submittedName>
</protein>
<dbReference type="PANTHER" id="PTHR10492:SF57">
    <property type="entry name" value="ATP-DEPENDENT DNA HELICASE"/>
    <property type="match status" value="1"/>
</dbReference>
<accession>A0A8B8F303</accession>
<dbReference type="RefSeq" id="XP_025405020.1">
    <property type="nucleotide sequence ID" value="XM_025549235.1"/>
</dbReference>
<dbReference type="Proteomes" id="UP000694846">
    <property type="component" value="Unplaced"/>
</dbReference>
<dbReference type="GeneID" id="112679444"/>
<dbReference type="PANTHER" id="PTHR10492">
    <property type="match status" value="1"/>
</dbReference>
<keyword evidence="1" id="KW-1185">Reference proteome</keyword>
<sequence length="295" mass="33711">MIDKFVCAEIPNPDVDPLLYEIVKANMIHGQCGLLNKNSPCMKGGVCSKRYPVTLIQETQRGEDGYPKYRRRSTNDGGFKVSIESIDLDNSSIKSIKYVCKYVTKGSDHAAFGLGKSDHTDEIKIYESGRYISSSEAAWKILGFYIHDRYPAIIHLDVHLENGQRVYFTANNVAERIENPPTTLQAFFQICQTDNFARTLLYPQVASYYVWKNKNFVRRKQGQNVEGWPGVKKDTALGRVYTIHPNNVECYHLRLLLHYVKGPTSYSFLKIVNNIEYPTFQATYKALGLLEDDNQ</sequence>
<dbReference type="OrthoDB" id="6607820at2759"/>
<reference evidence="2" key="1">
    <citation type="submission" date="2025-08" db="UniProtKB">
        <authorList>
            <consortium name="RefSeq"/>
        </authorList>
    </citation>
    <scope>IDENTIFICATION</scope>
    <source>
        <tissue evidence="2">Whole body</tissue>
    </source>
</reference>
<dbReference type="AlphaFoldDB" id="A0A8B8F303"/>
<name>A0A8B8F303_9HEMI</name>
<proteinExistence type="predicted"/>
<gene>
    <name evidence="2" type="primary">LOC112679444</name>
</gene>
<evidence type="ECO:0000313" key="2">
    <source>
        <dbReference type="RefSeq" id="XP_025405020.1"/>
    </source>
</evidence>